<dbReference type="GO" id="GO:0006811">
    <property type="term" value="P:monoatomic ion transport"/>
    <property type="evidence" value="ECO:0007669"/>
    <property type="project" value="UniProtKB-KW"/>
</dbReference>
<dbReference type="PANTHER" id="PTHR43298:SF2">
    <property type="entry name" value="FMN_FAD EXPORTER YEEO-RELATED"/>
    <property type="match status" value="1"/>
</dbReference>
<feature type="transmembrane region" description="Helical" evidence="10">
    <location>
        <begin position="391"/>
        <end position="410"/>
    </location>
</feature>
<dbReference type="GO" id="GO:0015297">
    <property type="term" value="F:antiporter activity"/>
    <property type="evidence" value="ECO:0007669"/>
    <property type="project" value="UniProtKB-KW"/>
</dbReference>
<dbReference type="PATRIC" id="fig|1319815.3.peg.2134"/>
<dbReference type="GO" id="GO:0005886">
    <property type="term" value="C:plasma membrane"/>
    <property type="evidence" value="ECO:0007669"/>
    <property type="project" value="UniProtKB-SubCell"/>
</dbReference>
<accession>U7V8M9</accession>
<evidence type="ECO:0000313" key="12">
    <source>
        <dbReference type="Proteomes" id="UP000017081"/>
    </source>
</evidence>
<feature type="transmembrane region" description="Helical" evidence="10">
    <location>
        <begin position="97"/>
        <end position="117"/>
    </location>
</feature>
<dbReference type="InterPro" id="IPR050222">
    <property type="entry name" value="MATE_MdtK"/>
</dbReference>
<evidence type="ECO:0000256" key="7">
    <source>
        <dbReference type="ARBA" id="ARBA00023065"/>
    </source>
</evidence>
<name>U7V8M9_9FUSO</name>
<protein>
    <recommendedName>
        <fullName evidence="9">Multidrug-efflux transporter</fullName>
    </recommendedName>
</protein>
<feature type="transmembrane region" description="Helical" evidence="10">
    <location>
        <begin position="137"/>
        <end position="157"/>
    </location>
</feature>
<evidence type="ECO:0000256" key="9">
    <source>
        <dbReference type="ARBA" id="ARBA00031636"/>
    </source>
</evidence>
<dbReference type="InterPro" id="IPR002528">
    <property type="entry name" value="MATE_fam"/>
</dbReference>
<feature type="transmembrane region" description="Helical" evidence="10">
    <location>
        <begin position="416"/>
        <end position="435"/>
    </location>
</feature>
<dbReference type="AlphaFoldDB" id="U7V8M9"/>
<feature type="transmembrane region" description="Helical" evidence="10">
    <location>
        <begin position="64"/>
        <end position="85"/>
    </location>
</feature>
<feature type="transmembrane region" description="Helical" evidence="10">
    <location>
        <begin position="237"/>
        <end position="262"/>
    </location>
</feature>
<dbReference type="NCBIfam" id="TIGR00797">
    <property type="entry name" value="matE"/>
    <property type="match status" value="1"/>
</dbReference>
<keyword evidence="3" id="KW-0050">Antiport</keyword>
<evidence type="ECO:0000256" key="6">
    <source>
        <dbReference type="ARBA" id="ARBA00022989"/>
    </source>
</evidence>
<reference evidence="11 12" key="1">
    <citation type="submission" date="2013-08" db="EMBL/GenBank/DDBJ databases">
        <authorList>
            <person name="Weinstock G."/>
            <person name="Sodergren E."/>
            <person name="Wylie T."/>
            <person name="Fulton L."/>
            <person name="Fulton R."/>
            <person name="Fronick C."/>
            <person name="O'Laughlin M."/>
            <person name="Godfrey J."/>
            <person name="Miner T."/>
            <person name="Herter B."/>
            <person name="Appelbaum E."/>
            <person name="Cordes M."/>
            <person name="Lek S."/>
            <person name="Wollam A."/>
            <person name="Pepin K.H."/>
            <person name="Palsikar V.B."/>
            <person name="Mitreva M."/>
            <person name="Wilson R.K."/>
        </authorList>
    </citation>
    <scope>NUCLEOTIDE SEQUENCE [LARGE SCALE GENOMIC DNA]</scope>
    <source>
        <strain evidence="11 12">ATCC BAA-474</strain>
    </source>
</reference>
<feature type="transmembrane region" description="Helical" evidence="10">
    <location>
        <begin position="193"/>
        <end position="217"/>
    </location>
</feature>
<dbReference type="PIRSF" id="PIRSF006603">
    <property type="entry name" value="DinF"/>
    <property type="match status" value="1"/>
</dbReference>
<dbReference type="InterPro" id="IPR048279">
    <property type="entry name" value="MdtK-like"/>
</dbReference>
<feature type="transmembrane region" description="Helical" evidence="10">
    <location>
        <begin position="282"/>
        <end position="304"/>
    </location>
</feature>
<proteinExistence type="predicted"/>
<comment type="subcellular location">
    <subcellularLocation>
        <location evidence="1">Cell membrane</location>
        <topology evidence="1">Multi-pass membrane protein</topology>
    </subcellularLocation>
</comment>
<keyword evidence="12" id="KW-1185">Reference proteome</keyword>
<evidence type="ECO:0000256" key="1">
    <source>
        <dbReference type="ARBA" id="ARBA00004651"/>
    </source>
</evidence>
<dbReference type="Pfam" id="PF01554">
    <property type="entry name" value="MatE"/>
    <property type="match status" value="2"/>
</dbReference>
<dbReference type="PANTHER" id="PTHR43298">
    <property type="entry name" value="MULTIDRUG RESISTANCE PROTEIN NORM-RELATED"/>
    <property type="match status" value="1"/>
</dbReference>
<dbReference type="STRING" id="1319815.HMPREF0202_02217"/>
<dbReference type="eggNOG" id="COG0534">
    <property type="taxonomic scope" value="Bacteria"/>
</dbReference>
<gene>
    <name evidence="11" type="ORF">HMPREF0202_02217</name>
</gene>
<dbReference type="EMBL" id="AXZF01000101">
    <property type="protein sequence ID" value="ERT67895.1"/>
    <property type="molecule type" value="Genomic_DNA"/>
</dbReference>
<keyword evidence="4" id="KW-1003">Cell membrane</keyword>
<evidence type="ECO:0000256" key="10">
    <source>
        <dbReference type="SAM" id="Phobius"/>
    </source>
</evidence>
<comment type="caution">
    <text evidence="11">The sequence shown here is derived from an EMBL/GenBank/DDBJ whole genome shotgun (WGS) entry which is preliminary data.</text>
</comment>
<evidence type="ECO:0000256" key="5">
    <source>
        <dbReference type="ARBA" id="ARBA00022692"/>
    </source>
</evidence>
<dbReference type="GO" id="GO:0042910">
    <property type="term" value="F:xenobiotic transmembrane transporter activity"/>
    <property type="evidence" value="ECO:0007669"/>
    <property type="project" value="InterPro"/>
</dbReference>
<feature type="transmembrane region" description="Helical" evidence="10">
    <location>
        <begin position="20"/>
        <end position="39"/>
    </location>
</feature>
<keyword evidence="8 10" id="KW-0472">Membrane</keyword>
<evidence type="ECO:0000256" key="3">
    <source>
        <dbReference type="ARBA" id="ARBA00022449"/>
    </source>
</evidence>
<organism evidence="11 12">
    <name type="scientific">Cetobacterium somerae ATCC BAA-474</name>
    <dbReference type="NCBI Taxonomy" id="1319815"/>
    <lineage>
        <taxon>Bacteria</taxon>
        <taxon>Fusobacteriati</taxon>
        <taxon>Fusobacteriota</taxon>
        <taxon>Fusobacteriia</taxon>
        <taxon>Fusobacteriales</taxon>
        <taxon>Fusobacteriaceae</taxon>
        <taxon>Cetobacterium</taxon>
    </lineage>
</organism>
<feature type="transmembrane region" description="Helical" evidence="10">
    <location>
        <begin position="356"/>
        <end position="379"/>
    </location>
</feature>
<dbReference type="Proteomes" id="UP000017081">
    <property type="component" value="Unassembled WGS sequence"/>
</dbReference>
<feature type="transmembrane region" description="Helical" evidence="10">
    <location>
        <begin position="316"/>
        <end position="336"/>
    </location>
</feature>
<evidence type="ECO:0000256" key="8">
    <source>
        <dbReference type="ARBA" id="ARBA00023136"/>
    </source>
</evidence>
<dbReference type="RefSeq" id="WP_023051749.1">
    <property type="nucleotide sequence ID" value="NZ_CP173062.2"/>
</dbReference>
<sequence length="444" mass="49775">MLKEKVEGWSLEKKDVKNLILLASPIILSNFLQNLYNLADSYYMGKVGGVELATSSFTSPITQMIVGIGSGFAVGGGVIISQLVGKKDKKEILKTNSQLLSINILVSLFITILSFIFCEKILKFSGADGELLEKSSLYIKFIFLTIPMTFLVSTYITIKNSKGKSMSPLYLIAFSTILNIFLNSLFINKFKLGLYGIGFATLIANVILGGYCTYELYLKREISLEFLKIKKDIFYRILKLGIPSSLTTITNSLSFIIINIFVVKYGTEVLAAYGVGNRINNIIYVLINGIGTAVAILVGQNVGAKNIKKAKNVLRTGIVCGLFVGMVSMIVVFLILNPVIDIFTKDIEIKKHSINYLKIMLISVIPWAIFQPLAAVFQGTGHTKFGMYCHFGRVWIFRVPFILIFENLLVLYEFSIWYSMLFSNLFALVFSFVLYKRVDWEKKV</sequence>
<evidence type="ECO:0000256" key="4">
    <source>
        <dbReference type="ARBA" id="ARBA00022475"/>
    </source>
</evidence>
<feature type="transmembrane region" description="Helical" evidence="10">
    <location>
        <begin position="169"/>
        <end position="187"/>
    </location>
</feature>
<keyword evidence="6 10" id="KW-1133">Transmembrane helix</keyword>
<keyword evidence="7" id="KW-0406">Ion transport</keyword>
<evidence type="ECO:0000256" key="2">
    <source>
        <dbReference type="ARBA" id="ARBA00022448"/>
    </source>
</evidence>
<keyword evidence="5 10" id="KW-0812">Transmembrane</keyword>
<dbReference type="HOGENOM" id="CLU_012893_5_3_0"/>
<evidence type="ECO:0000313" key="11">
    <source>
        <dbReference type="EMBL" id="ERT67895.1"/>
    </source>
</evidence>
<dbReference type="CDD" id="cd13138">
    <property type="entry name" value="MATE_yoeA_like"/>
    <property type="match status" value="1"/>
</dbReference>
<keyword evidence="2" id="KW-0813">Transport</keyword>